<reference evidence="2 3" key="1">
    <citation type="journal article" date="2019" name="Nat. Ecol. Evol.">
        <title>Megaphylogeny resolves global patterns of mushroom evolution.</title>
        <authorList>
            <person name="Varga T."/>
            <person name="Krizsan K."/>
            <person name="Foldi C."/>
            <person name="Dima B."/>
            <person name="Sanchez-Garcia M."/>
            <person name="Sanchez-Ramirez S."/>
            <person name="Szollosi G.J."/>
            <person name="Szarkandi J.G."/>
            <person name="Papp V."/>
            <person name="Albert L."/>
            <person name="Andreopoulos W."/>
            <person name="Angelini C."/>
            <person name="Antonin V."/>
            <person name="Barry K.W."/>
            <person name="Bougher N.L."/>
            <person name="Buchanan P."/>
            <person name="Buyck B."/>
            <person name="Bense V."/>
            <person name="Catcheside P."/>
            <person name="Chovatia M."/>
            <person name="Cooper J."/>
            <person name="Damon W."/>
            <person name="Desjardin D."/>
            <person name="Finy P."/>
            <person name="Geml J."/>
            <person name="Haridas S."/>
            <person name="Hughes K."/>
            <person name="Justo A."/>
            <person name="Karasinski D."/>
            <person name="Kautmanova I."/>
            <person name="Kiss B."/>
            <person name="Kocsube S."/>
            <person name="Kotiranta H."/>
            <person name="LaButti K.M."/>
            <person name="Lechner B.E."/>
            <person name="Liimatainen K."/>
            <person name="Lipzen A."/>
            <person name="Lukacs Z."/>
            <person name="Mihaltcheva S."/>
            <person name="Morgado L.N."/>
            <person name="Niskanen T."/>
            <person name="Noordeloos M.E."/>
            <person name="Ohm R.A."/>
            <person name="Ortiz-Santana B."/>
            <person name="Ovrebo C."/>
            <person name="Racz N."/>
            <person name="Riley R."/>
            <person name="Savchenko A."/>
            <person name="Shiryaev A."/>
            <person name="Soop K."/>
            <person name="Spirin V."/>
            <person name="Szebenyi C."/>
            <person name="Tomsovsky M."/>
            <person name="Tulloss R.E."/>
            <person name="Uehling J."/>
            <person name="Grigoriev I.V."/>
            <person name="Vagvolgyi C."/>
            <person name="Papp T."/>
            <person name="Martin F.M."/>
            <person name="Miettinen O."/>
            <person name="Hibbett D.S."/>
            <person name="Nagy L.G."/>
        </authorList>
    </citation>
    <scope>NUCLEOTIDE SEQUENCE [LARGE SCALE GENOMIC DNA]</scope>
    <source>
        <strain evidence="2 3">OMC1185</strain>
    </source>
</reference>
<dbReference type="EMBL" id="ML213503">
    <property type="protein sequence ID" value="TFK57520.1"/>
    <property type="molecule type" value="Genomic_DNA"/>
</dbReference>
<proteinExistence type="predicted"/>
<organism evidence="2 3">
    <name type="scientific">Heliocybe sulcata</name>
    <dbReference type="NCBI Taxonomy" id="5364"/>
    <lineage>
        <taxon>Eukaryota</taxon>
        <taxon>Fungi</taxon>
        <taxon>Dikarya</taxon>
        <taxon>Basidiomycota</taxon>
        <taxon>Agaricomycotina</taxon>
        <taxon>Agaricomycetes</taxon>
        <taxon>Gloeophyllales</taxon>
        <taxon>Gloeophyllaceae</taxon>
        <taxon>Heliocybe</taxon>
    </lineage>
</organism>
<feature type="region of interest" description="Disordered" evidence="1">
    <location>
        <begin position="163"/>
        <end position="206"/>
    </location>
</feature>
<accession>A0A5C3NJX0</accession>
<evidence type="ECO:0000313" key="2">
    <source>
        <dbReference type="EMBL" id="TFK57520.1"/>
    </source>
</evidence>
<name>A0A5C3NJX0_9AGAM</name>
<feature type="compositionally biased region" description="Polar residues" evidence="1">
    <location>
        <begin position="178"/>
        <end position="206"/>
    </location>
</feature>
<gene>
    <name evidence="2" type="ORF">OE88DRAFT_144821</name>
</gene>
<evidence type="ECO:0000256" key="1">
    <source>
        <dbReference type="SAM" id="MobiDB-lite"/>
    </source>
</evidence>
<protein>
    <submittedName>
        <fullName evidence="2">Uncharacterized protein</fullName>
    </submittedName>
</protein>
<keyword evidence="3" id="KW-1185">Reference proteome</keyword>
<evidence type="ECO:0000313" key="3">
    <source>
        <dbReference type="Proteomes" id="UP000305948"/>
    </source>
</evidence>
<dbReference type="AlphaFoldDB" id="A0A5C3NJX0"/>
<sequence length="206" mass="22642">MAQWSSCQPPVVDDSLTGFRIAWIYALLLASRQRKAINTALPASLFLTALAPSLLLHPSLPTLSLLFHTIAGQWVHVPASGMHRVMYVVIICGVVRPGRIVSQWCYCGRRRDHPRSPQGARGRGRTACLNIAGLLLNLPVSSLSKLYLNTYLLSESKSYFHRNGPQDVRGPGRKELATLSSHDSHPFSSHLSLSQEYMTTGSAPKA</sequence>
<dbReference type="Proteomes" id="UP000305948">
    <property type="component" value="Unassembled WGS sequence"/>
</dbReference>